<evidence type="ECO:0000313" key="8">
    <source>
        <dbReference type="RefSeq" id="XP_065659044.1"/>
    </source>
</evidence>
<dbReference type="SUPFAM" id="SSF53098">
    <property type="entry name" value="Ribonuclease H-like"/>
    <property type="match status" value="1"/>
</dbReference>
<dbReference type="InterPro" id="IPR052035">
    <property type="entry name" value="ZnF_BED_domain_contain"/>
</dbReference>
<dbReference type="InterPro" id="IPR012337">
    <property type="entry name" value="RNaseH-like_sf"/>
</dbReference>
<reference evidence="8" key="1">
    <citation type="submission" date="2025-08" db="UniProtKB">
        <authorList>
            <consortium name="RefSeq"/>
        </authorList>
    </citation>
    <scope>IDENTIFICATION</scope>
</reference>
<dbReference type="Proteomes" id="UP001652625">
    <property type="component" value="Chromosome 08"/>
</dbReference>
<evidence type="ECO:0000313" key="7">
    <source>
        <dbReference type="Proteomes" id="UP001652625"/>
    </source>
</evidence>
<accession>A0ABM4CBJ9</accession>
<gene>
    <name evidence="8" type="primary">LOC136083568</name>
</gene>
<evidence type="ECO:0000259" key="6">
    <source>
        <dbReference type="Pfam" id="PF05699"/>
    </source>
</evidence>
<keyword evidence="7" id="KW-1185">Reference proteome</keyword>
<proteinExistence type="predicted"/>
<dbReference type="PANTHER" id="PTHR46481">
    <property type="entry name" value="ZINC FINGER BED DOMAIN-CONTAINING PROTEIN 4"/>
    <property type="match status" value="1"/>
</dbReference>
<keyword evidence="5" id="KW-0539">Nucleus</keyword>
<evidence type="ECO:0000256" key="3">
    <source>
        <dbReference type="ARBA" id="ARBA00022771"/>
    </source>
</evidence>
<dbReference type="Pfam" id="PF05699">
    <property type="entry name" value="Dimer_Tnp_hAT"/>
    <property type="match status" value="1"/>
</dbReference>
<evidence type="ECO:0000256" key="5">
    <source>
        <dbReference type="ARBA" id="ARBA00023242"/>
    </source>
</evidence>
<dbReference type="GeneID" id="136083568"/>
<evidence type="ECO:0000256" key="1">
    <source>
        <dbReference type="ARBA" id="ARBA00004123"/>
    </source>
</evidence>
<keyword evidence="4" id="KW-0862">Zinc</keyword>
<feature type="domain" description="HAT C-terminal dimerisation" evidence="6">
    <location>
        <begin position="189"/>
        <end position="240"/>
    </location>
</feature>
<organism evidence="7 8">
    <name type="scientific">Hydra vulgaris</name>
    <name type="common">Hydra</name>
    <name type="synonym">Hydra attenuata</name>
    <dbReference type="NCBI Taxonomy" id="6087"/>
    <lineage>
        <taxon>Eukaryota</taxon>
        <taxon>Metazoa</taxon>
        <taxon>Cnidaria</taxon>
        <taxon>Hydrozoa</taxon>
        <taxon>Hydroidolina</taxon>
        <taxon>Anthoathecata</taxon>
        <taxon>Aplanulata</taxon>
        <taxon>Hydridae</taxon>
        <taxon>Hydra</taxon>
    </lineage>
</organism>
<dbReference type="PANTHER" id="PTHR46481:SF10">
    <property type="entry name" value="ZINC FINGER BED DOMAIN-CONTAINING PROTEIN 39"/>
    <property type="match status" value="1"/>
</dbReference>
<comment type="subcellular location">
    <subcellularLocation>
        <location evidence="1">Nucleus</location>
    </subcellularLocation>
</comment>
<evidence type="ECO:0000256" key="2">
    <source>
        <dbReference type="ARBA" id="ARBA00022723"/>
    </source>
</evidence>
<protein>
    <submittedName>
        <fullName evidence="8">Zinc finger BED domain-containing protein 4-like</fullName>
    </submittedName>
</protein>
<evidence type="ECO:0000256" key="4">
    <source>
        <dbReference type="ARBA" id="ARBA00022833"/>
    </source>
</evidence>
<dbReference type="InterPro" id="IPR008906">
    <property type="entry name" value="HATC_C_dom"/>
</dbReference>
<dbReference type="RefSeq" id="XP_065659044.1">
    <property type="nucleotide sequence ID" value="XM_065802972.1"/>
</dbReference>
<keyword evidence="3" id="KW-0863">Zinc-finger</keyword>
<keyword evidence="2" id="KW-0479">Metal-binding</keyword>
<sequence length="304" mass="34550">MLNRLKEQKDAILLVTPHFPKATRQNKELSTGEWDSLVPLVAALKVFEEVTLTASSSKVTTSEVISIINTVNVSIDRIKDYGNFKESLCQSLHRCYGDCENEPIYAFATILDPRFKNKIFRSRTMAKKALTLLIGELNALDIDKGYEIKAAENQEPTTPATGAVWSFYNQLINTSSVIYTAHCTMSDEVAVYLKEPLLASHEDVFEYWRKSKFLNMKKLAQKYLGTPLCTVFSERLFSTAASNEDSLRKRVYTFLDLHPDDNKNFIVNRFRMENIPKSTIYNILQRKGNNIGPERKAGSGRKAI</sequence>
<name>A0ABM4CBJ9_HYDVU</name>